<dbReference type="AlphaFoldDB" id="A0A813MY63"/>
<evidence type="ECO:0000256" key="3">
    <source>
        <dbReference type="ARBA" id="ARBA00023015"/>
    </source>
</evidence>
<proteinExistence type="predicted"/>
<feature type="region of interest" description="Disordered" evidence="7">
    <location>
        <begin position="162"/>
        <end position="183"/>
    </location>
</feature>
<sequence length="351" mass="41195">MCSIESIRHSSHSTKNKLSNRTNPLKMIEKRLHHLKEELRVLTTKEIINSEQQIEQNDDHHAQYKKRLDQLLRLYDKQINNLNLWHYERCNTIEKMYTHELRQSDETFQMKKIDFKSKLLSTFNDKRRHLEYEHQNVNIRHRHNSDNEQFLLNGIHNHINDTNVYDGHNHQSNESTQQQLQQRPAYNLRRAAANDILTENSTSSTVTSLKDLSIFSGTSFLLPPFGGIELQRCLSNTDIEQDIKDICHGLKHIESIDEKKSSENQHDDSSTKSLIDVRIEEGRLWYQRAWFSRNSPILLVFDDLEIVPALVLTVGRNDLLVRRSGTNIKHRVSLSLLHDGHLAIRKRGCIF</sequence>
<keyword evidence="4" id="KW-0804">Transcription</keyword>
<comment type="caution">
    <text evidence="8">The sequence shown here is derived from an EMBL/GenBank/DDBJ whole genome shotgun (WGS) entry which is preliminary data.</text>
</comment>
<name>A0A813MY63_9BILA</name>
<keyword evidence="3" id="KW-0805">Transcription regulation</keyword>
<comment type="subcellular location">
    <subcellularLocation>
        <location evidence="1">Nucleus</location>
    </subcellularLocation>
</comment>
<evidence type="ECO:0000313" key="10">
    <source>
        <dbReference type="Proteomes" id="UP000663860"/>
    </source>
</evidence>
<keyword evidence="2" id="KW-0678">Repressor</keyword>
<feature type="coiled-coil region" evidence="6">
    <location>
        <begin position="25"/>
        <end position="81"/>
    </location>
</feature>
<keyword evidence="5" id="KW-0539">Nucleus</keyword>
<dbReference type="GO" id="GO:0005654">
    <property type="term" value="C:nucleoplasm"/>
    <property type="evidence" value="ECO:0007669"/>
    <property type="project" value="UniProtKB-ARBA"/>
</dbReference>
<evidence type="ECO:0000313" key="9">
    <source>
        <dbReference type="EMBL" id="CAF3868304.1"/>
    </source>
</evidence>
<dbReference type="EMBL" id="CAJNOE010000014">
    <property type="protein sequence ID" value="CAF0730352.1"/>
    <property type="molecule type" value="Genomic_DNA"/>
</dbReference>
<dbReference type="GO" id="GO:0010468">
    <property type="term" value="P:regulation of gene expression"/>
    <property type="evidence" value="ECO:0007669"/>
    <property type="project" value="UniProtKB-ARBA"/>
</dbReference>
<evidence type="ECO:0000313" key="8">
    <source>
        <dbReference type="EMBL" id="CAF0730352.1"/>
    </source>
</evidence>
<gene>
    <name evidence="8" type="ORF">IZO911_LOCUS2802</name>
    <name evidence="9" type="ORF">KXQ929_LOCUS21056</name>
</gene>
<dbReference type="Proteomes" id="UP000663868">
    <property type="component" value="Unassembled WGS sequence"/>
</dbReference>
<evidence type="ECO:0000256" key="1">
    <source>
        <dbReference type="ARBA" id="ARBA00004123"/>
    </source>
</evidence>
<evidence type="ECO:0000256" key="5">
    <source>
        <dbReference type="ARBA" id="ARBA00023242"/>
    </source>
</evidence>
<evidence type="ECO:0000256" key="7">
    <source>
        <dbReference type="SAM" id="MobiDB-lite"/>
    </source>
</evidence>
<dbReference type="InterPro" id="IPR013907">
    <property type="entry name" value="Sds3"/>
</dbReference>
<evidence type="ECO:0000256" key="4">
    <source>
        <dbReference type="ARBA" id="ARBA00023163"/>
    </source>
</evidence>
<protein>
    <submittedName>
        <fullName evidence="8">Uncharacterized protein</fullName>
    </submittedName>
</protein>
<organism evidence="8 10">
    <name type="scientific">Adineta steineri</name>
    <dbReference type="NCBI Taxonomy" id="433720"/>
    <lineage>
        <taxon>Eukaryota</taxon>
        <taxon>Metazoa</taxon>
        <taxon>Spiralia</taxon>
        <taxon>Gnathifera</taxon>
        <taxon>Rotifera</taxon>
        <taxon>Eurotatoria</taxon>
        <taxon>Bdelloidea</taxon>
        <taxon>Adinetida</taxon>
        <taxon>Adinetidae</taxon>
        <taxon>Adineta</taxon>
    </lineage>
</organism>
<accession>A0A813MY63</accession>
<dbReference type="Proteomes" id="UP000663860">
    <property type="component" value="Unassembled WGS sequence"/>
</dbReference>
<evidence type="ECO:0000256" key="2">
    <source>
        <dbReference type="ARBA" id="ARBA00022491"/>
    </source>
</evidence>
<feature type="region of interest" description="Disordered" evidence="7">
    <location>
        <begin position="1"/>
        <end position="22"/>
    </location>
</feature>
<evidence type="ECO:0000256" key="6">
    <source>
        <dbReference type="SAM" id="Coils"/>
    </source>
</evidence>
<keyword evidence="6" id="KW-0175">Coiled coil</keyword>
<reference evidence="8" key="1">
    <citation type="submission" date="2021-02" db="EMBL/GenBank/DDBJ databases">
        <authorList>
            <person name="Nowell W R."/>
        </authorList>
    </citation>
    <scope>NUCLEOTIDE SEQUENCE</scope>
</reference>
<dbReference type="Pfam" id="PF08598">
    <property type="entry name" value="Sds3"/>
    <property type="match status" value="1"/>
</dbReference>
<dbReference type="EMBL" id="CAJOBB010001519">
    <property type="protein sequence ID" value="CAF3868304.1"/>
    <property type="molecule type" value="Genomic_DNA"/>
</dbReference>